<reference evidence="1" key="1">
    <citation type="journal article" date="2023" name="GigaByte">
        <title>Genome assembly of the bearded iris, Iris pallida Lam.</title>
        <authorList>
            <person name="Bruccoleri R.E."/>
            <person name="Oakeley E.J."/>
            <person name="Faust A.M.E."/>
            <person name="Altorfer M."/>
            <person name="Dessus-Babus S."/>
            <person name="Burckhardt D."/>
            <person name="Oertli M."/>
            <person name="Naumann U."/>
            <person name="Petersen F."/>
            <person name="Wong J."/>
        </authorList>
    </citation>
    <scope>NUCLEOTIDE SEQUENCE</scope>
    <source>
        <strain evidence="1">GSM-AAB239-AS_SAM_17_03QT</strain>
    </source>
</reference>
<dbReference type="Proteomes" id="UP001140949">
    <property type="component" value="Unassembled WGS sequence"/>
</dbReference>
<proteinExistence type="predicted"/>
<evidence type="ECO:0000313" key="1">
    <source>
        <dbReference type="EMBL" id="KAJ6809872.1"/>
    </source>
</evidence>
<evidence type="ECO:0008006" key="3">
    <source>
        <dbReference type="Google" id="ProtNLM"/>
    </source>
</evidence>
<name>A0AAX6F0E9_IRIPA</name>
<keyword evidence="2" id="KW-1185">Reference proteome</keyword>
<dbReference type="EMBL" id="JANAVB010032820">
    <property type="protein sequence ID" value="KAJ6809872.1"/>
    <property type="molecule type" value="Genomic_DNA"/>
</dbReference>
<sequence>MTFSDFTISSSIVLIVSLLRRAADYERRSSPATRTAHLFSGWQSHLLDNFSIASFSQNRRTVLAEPQRSNISSYPGTRSFESVFDVLTSSIQFSETI</sequence>
<organism evidence="1 2">
    <name type="scientific">Iris pallida</name>
    <name type="common">Sweet iris</name>
    <dbReference type="NCBI Taxonomy" id="29817"/>
    <lineage>
        <taxon>Eukaryota</taxon>
        <taxon>Viridiplantae</taxon>
        <taxon>Streptophyta</taxon>
        <taxon>Embryophyta</taxon>
        <taxon>Tracheophyta</taxon>
        <taxon>Spermatophyta</taxon>
        <taxon>Magnoliopsida</taxon>
        <taxon>Liliopsida</taxon>
        <taxon>Asparagales</taxon>
        <taxon>Iridaceae</taxon>
        <taxon>Iridoideae</taxon>
        <taxon>Irideae</taxon>
        <taxon>Iris</taxon>
    </lineage>
</organism>
<dbReference type="AlphaFoldDB" id="A0AAX6F0E9"/>
<accession>A0AAX6F0E9</accession>
<gene>
    <name evidence="1" type="ORF">M6B38_159635</name>
</gene>
<protein>
    <recommendedName>
        <fullName evidence="3">Secreted protein</fullName>
    </recommendedName>
</protein>
<reference evidence="1" key="2">
    <citation type="submission" date="2023-04" db="EMBL/GenBank/DDBJ databases">
        <authorList>
            <person name="Bruccoleri R.E."/>
            <person name="Oakeley E.J."/>
            <person name="Faust A.-M."/>
            <person name="Dessus-Babus S."/>
            <person name="Altorfer M."/>
            <person name="Burckhardt D."/>
            <person name="Oertli M."/>
            <person name="Naumann U."/>
            <person name="Petersen F."/>
            <person name="Wong J."/>
        </authorList>
    </citation>
    <scope>NUCLEOTIDE SEQUENCE</scope>
    <source>
        <strain evidence="1">GSM-AAB239-AS_SAM_17_03QT</strain>
        <tissue evidence="1">Leaf</tissue>
    </source>
</reference>
<evidence type="ECO:0000313" key="2">
    <source>
        <dbReference type="Proteomes" id="UP001140949"/>
    </source>
</evidence>
<comment type="caution">
    <text evidence="1">The sequence shown here is derived from an EMBL/GenBank/DDBJ whole genome shotgun (WGS) entry which is preliminary data.</text>
</comment>